<dbReference type="AlphaFoldDB" id="B0RKS6"/>
<name>B0RKS6_YEREN</name>
<geneLocation type="plasmid" evidence="1">
    <name>pYE854</name>
</geneLocation>
<evidence type="ECO:0000313" key="1">
    <source>
        <dbReference type="EMBL" id="CAP20183.1"/>
    </source>
</evidence>
<sequence>MAVYSTAVSPLYFTDEQTETIKPALTCRGSPYSTIIFDIQTDPYYAGRITEIVHCPQFARE</sequence>
<reference evidence="1" key="1">
    <citation type="journal article" date="2008" name="J. Bacteriol.">
        <title>Genetic and functional properties of the self-transmissible Yersinia enterocolitica plasmid pYE854, which mobilizes the virulence plasmid pYV.</title>
        <authorList>
            <person name="Hammerl J.A."/>
            <person name="Klein I."/>
            <person name="Lanka E."/>
            <person name="Appel B."/>
            <person name="Hertwig S."/>
        </authorList>
    </citation>
    <scope>NUCLEOTIDE SEQUENCE [LARGE SCALE GENOMIC DNA]</scope>
    <source>
        <strain evidence="1">29854</strain>
        <plasmid evidence="1">pYE854</plasmid>
    </source>
</reference>
<dbReference type="EMBL" id="AM905950">
    <property type="protein sequence ID" value="CAP20183.1"/>
    <property type="molecule type" value="Genomic_DNA"/>
</dbReference>
<accession>B0RKS6</accession>
<proteinExistence type="predicted"/>
<keyword evidence="1" id="KW-0614">Plasmid</keyword>
<organism evidence="1">
    <name type="scientific">Yersinia enterocolitica</name>
    <dbReference type="NCBI Taxonomy" id="630"/>
    <lineage>
        <taxon>Bacteria</taxon>
        <taxon>Pseudomonadati</taxon>
        <taxon>Pseudomonadota</taxon>
        <taxon>Gammaproteobacteria</taxon>
        <taxon>Enterobacterales</taxon>
        <taxon>Yersiniaceae</taxon>
        <taxon>Yersinia</taxon>
    </lineage>
</organism>
<protein>
    <submittedName>
        <fullName evidence="1">Uncharacterized protein</fullName>
    </submittedName>
</protein>